<organism evidence="10 11">
    <name type="scientific">Novipirellula aureliae</name>
    <dbReference type="NCBI Taxonomy" id="2527966"/>
    <lineage>
        <taxon>Bacteria</taxon>
        <taxon>Pseudomonadati</taxon>
        <taxon>Planctomycetota</taxon>
        <taxon>Planctomycetia</taxon>
        <taxon>Pirellulales</taxon>
        <taxon>Pirellulaceae</taxon>
        <taxon>Novipirellula</taxon>
    </lineage>
</organism>
<feature type="chain" id="PRO_5022707565" evidence="9">
    <location>
        <begin position="34"/>
        <end position="533"/>
    </location>
</feature>
<dbReference type="SUPFAM" id="SSF56954">
    <property type="entry name" value="Outer membrane efflux proteins (OEP)"/>
    <property type="match status" value="1"/>
</dbReference>
<name>A0A5C6DAB5_9BACT</name>
<keyword evidence="7" id="KW-0998">Cell outer membrane</keyword>
<accession>A0A5C6DAB5</accession>
<dbReference type="Proteomes" id="UP000315471">
    <property type="component" value="Unassembled WGS sequence"/>
</dbReference>
<dbReference type="InterPro" id="IPR051906">
    <property type="entry name" value="TolC-like"/>
</dbReference>
<dbReference type="PANTHER" id="PTHR30026">
    <property type="entry name" value="OUTER MEMBRANE PROTEIN TOLC"/>
    <property type="match status" value="1"/>
</dbReference>
<reference evidence="10 11" key="1">
    <citation type="submission" date="2019-02" db="EMBL/GenBank/DDBJ databases">
        <title>Deep-cultivation of Planctomycetes and their phenomic and genomic characterization uncovers novel biology.</title>
        <authorList>
            <person name="Wiegand S."/>
            <person name="Jogler M."/>
            <person name="Boedeker C."/>
            <person name="Pinto D."/>
            <person name="Vollmers J."/>
            <person name="Rivas-Marin E."/>
            <person name="Kohn T."/>
            <person name="Peeters S.H."/>
            <person name="Heuer A."/>
            <person name="Rast P."/>
            <person name="Oberbeckmann S."/>
            <person name="Bunk B."/>
            <person name="Jeske O."/>
            <person name="Meyerdierks A."/>
            <person name="Storesund J.E."/>
            <person name="Kallscheuer N."/>
            <person name="Luecker S."/>
            <person name="Lage O.M."/>
            <person name="Pohl T."/>
            <person name="Merkel B.J."/>
            <person name="Hornburger P."/>
            <person name="Mueller R.-W."/>
            <person name="Bruemmer F."/>
            <person name="Labrenz M."/>
            <person name="Spormann A.M."/>
            <person name="Op Den Camp H."/>
            <person name="Overmann J."/>
            <person name="Amann R."/>
            <person name="Jetten M.S.M."/>
            <person name="Mascher T."/>
            <person name="Medema M.H."/>
            <person name="Devos D.P."/>
            <person name="Kaster A.-K."/>
            <person name="Ovreas L."/>
            <person name="Rohde M."/>
            <person name="Galperin M.Y."/>
            <person name="Jogler C."/>
        </authorList>
    </citation>
    <scope>NUCLEOTIDE SEQUENCE [LARGE SCALE GENOMIC DNA]</scope>
    <source>
        <strain evidence="10 11">Q31b</strain>
    </source>
</reference>
<dbReference type="GO" id="GO:0009279">
    <property type="term" value="C:cell outer membrane"/>
    <property type="evidence" value="ECO:0007669"/>
    <property type="project" value="UniProtKB-SubCell"/>
</dbReference>
<dbReference type="GO" id="GO:0015288">
    <property type="term" value="F:porin activity"/>
    <property type="evidence" value="ECO:0007669"/>
    <property type="project" value="TreeGrafter"/>
</dbReference>
<dbReference type="InterPro" id="IPR003423">
    <property type="entry name" value="OMP_efflux"/>
</dbReference>
<keyword evidence="6" id="KW-0472">Membrane</keyword>
<dbReference type="GO" id="GO:1990281">
    <property type="term" value="C:efflux pump complex"/>
    <property type="evidence" value="ECO:0007669"/>
    <property type="project" value="TreeGrafter"/>
</dbReference>
<dbReference type="PANTHER" id="PTHR30026:SF20">
    <property type="entry name" value="OUTER MEMBRANE PROTEIN TOLC"/>
    <property type="match status" value="1"/>
</dbReference>
<dbReference type="AlphaFoldDB" id="A0A5C6DAB5"/>
<keyword evidence="4" id="KW-1134">Transmembrane beta strand</keyword>
<keyword evidence="3" id="KW-0813">Transport</keyword>
<evidence type="ECO:0000256" key="4">
    <source>
        <dbReference type="ARBA" id="ARBA00022452"/>
    </source>
</evidence>
<feature type="region of interest" description="Disordered" evidence="8">
    <location>
        <begin position="90"/>
        <end position="119"/>
    </location>
</feature>
<dbReference type="Pfam" id="PF02321">
    <property type="entry name" value="OEP"/>
    <property type="match status" value="1"/>
</dbReference>
<evidence type="ECO:0000256" key="3">
    <source>
        <dbReference type="ARBA" id="ARBA00022448"/>
    </source>
</evidence>
<comment type="subcellular location">
    <subcellularLocation>
        <location evidence="1">Cell outer membrane</location>
    </subcellularLocation>
</comment>
<protein>
    <submittedName>
        <fullName evidence="10">Outer membrane efflux protein</fullName>
    </submittedName>
</protein>
<dbReference type="Gene3D" id="1.20.1600.10">
    <property type="entry name" value="Outer membrane efflux proteins (OEP)"/>
    <property type="match status" value="1"/>
</dbReference>
<evidence type="ECO:0000256" key="7">
    <source>
        <dbReference type="ARBA" id="ARBA00023237"/>
    </source>
</evidence>
<keyword evidence="11" id="KW-1185">Reference proteome</keyword>
<gene>
    <name evidence="10" type="ORF">Q31b_57150</name>
</gene>
<evidence type="ECO:0000256" key="9">
    <source>
        <dbReference type="SAM" id="SignalP"/>
    </source>
</evidence>
<keyword evidence="9" id="KW-0732">Signal</keyword>
<feature type="compositionally biased region" description="Polar residues" evidence="8">
    <location>
        <begin position="110"/>
        <end position="119"/>
    </location>
</feature>
<evidence type="ECO:0000256" key="6">
    <source>
        <dbReference type="ARBA" id="ARBA00023136"/>
    </source>
</evidence>
<feature type="signal peptide" evidence="9">
    <location>
        <begin position="1"/>
        <end position="33"/>
    </location>
</feature>
<proteinExistence type="inferred from homology"/>
<evidence type="ECO:0000256" key="1">
    <source>
        <dbReference type="ARBA" id="ARBA00004442"/>
    </source>
</evidence>
<dbReference type="PROSITE" id="PS51257">
    <property type="entry name" value="PROKAR_LIPOPROTEIN"/>
    <property type="match status" value="1"/>
</dbReference>
<evidence type="ECO:0000313" key="10">
    <source>
        <dbReference type="EMBL" id="TWU33658.1"/>
    </source>
</evidence>
<keyword evidence="5" id="KW-0812">Transmembrane</keyword>
<comment type="caution">
    <text evidence="10">The sequence shown here is derived from an EMBL/GenBank/DDBJ whole genome shotgun (WGS) entry which is preliminary data.</text>
</comment>
<evidence type="ECO:0000256" key="8">
    <source>
        <dbReference type="SAM" id="MobiDB-lite"/>
    </source>
</evidence>
<dbReference type="RefSeq" id="WP_146602766.1">
    <property type="nucleotide sequence ID" value="NZ_SJPY01000013.1"/>
</dbReference>
<dbReference type="OrthoDB" id="237666at2"/>
<dbReference type="EMBL" id="SJPY01000013">
    <property type="protein sequence ID" value="TWU33658.1"/>
    <property type="molecule type" value="Genomic_DNA"/>
</dbReference>
<evidence type="ECO:0000256" key="5">
    <source>
        <dbReference type="ARBA" id="ARBA00022692"/>
    </source>
</evidence>
<comment type="similarity">
    <text evidence="2">Belongs to the outer membrane factor (OMF) (TC 1.B.17) family.</text>
</comment>
<sequence precursor="true">MSQLQKSATKLTRLRKRKLLVALLVTLSGCRTASESFLSKSALPPSNSYASMDSPPTADIARVTSGRGPGVKKSTAATLVGFRLDEDDSEFEKLHSDAPSARGGEDNSEGTHQSGSDTENNFADFLERVEVDVTEQGTPVTLDELIATALATHPSIAAARQKLAAASHRIPQATSLEDPTVGNIFWPIPDQALQTAGGRIGHQFSLSQKVPWPQKLDARGKVAYQEVQVARAEVAQQEIEIIESVRLAYYELWLSAELVRIVDDNAELVEDLIAVSEARYKTGGSQQDVLRAEIEGDRLAEQRIVLRRQHEQARADLGALVRMPVSFMPTAYDEFNVDEVAPQIEQLVAQAERYNPTLQGLAAEIARDRAKESLACLQQYPDFQLGLGYSIISDDRDVLSPVANGHDNINFSIGITLPIWRDKINAGISEAAHNRSSTTLRQEAERDRLRGALRRQVAAAYAAIEQLELLSTRLIPRTEQTLTISTADYQNKKADFTDVVATYRELLALQVQVARTKASLASTLAQIERLIGG</sequence>
<evidence type="ECO:0000256" key="2">
    <source>
        <dbReference type="ARBA" id="ARBA00007613"/>
    </source>
</evidence>
<evidence type="ECO:0000313" key="11">
    <source>
        <dbReference type="Proteomes" id="UP000315471"/>
    </source>
</evidence>
<dbReference type="GO" id="GO:0015562">
    <property type="term" value="F:efflux transmembrane transporter activity"/>
    <property type="evidence" value="ECO:0007669"/>
    <property type="project" value="InterPro"/>
</dbReference>